<dbReference type="AlphaFoldDB" id="A0A450WY35"/>
<name>A0A450WY35_9GAMM</name>
<feature type="region of interest" description="Disordered" evidence="1">
    <location>
        <begin position="1"/>
        <end position="34"/>
    </location>
</feature>
<accession>A0A450WY35</accession>
<organism evidence="2">
    <name type="scientific">Candidatus Kentrum sp. LPFa</name>
    <dbReference type="NCBI Taxonomy" id="2126335"/>
    <lineage>
        <taxon>Bacteria</taxon>
        <taxon>Pseudomonadati</taxon>
        <taxon>Pseudomonadota</taxon>
        <taxon>Gammaproteobacteria</taxon>
        <taxon>Candidatus Kentrum</taxon>
    </lineage>
</organism>
<protein>
    <submittedName>
        <fullName evidence="2">Uncharacterized protein</fullName>
    </submittedName>
</protein>
<sequence length="192" mass="20615">MALLPTPPISPAGSRISSARHCPSAAPRSDTSTIPPSLPALHRLGGVFAALSLIDLPAHDFAAVDVENQASEPKPESKSSITLSSEPYHSPYYFKILGYIQVFIAQGGAERSWASRYSPFGAEGKTSTKNFKLTRYLIFSGERGRLRRSGFLHSYSTSPQEELIQVPHVQLYPGGSPVAALGAAFGAFDIPE</sequence>
<feature type="compositionally biased region" description="Pro residues" evidence="1">
    <location>
        <begin position="1"/>
        <end position="10"/>
    </location>
</feature>
<reference evidence="2" key="1">
    <citation type="submission" date="2019-02" db="EMBL/GenBank/DDBJ databases">
        <authorList>
            <person name="Gruber-Vodicka R. H."/>
            <person name="Seah K. B. B."/>
        </authorList>
    </citation>
    <scope>NUCLEOTIDE SEQUENCE</scope>
    <source>
        <strain evidence="2">BECK_S312</strain>
        <strain evidence="3">BECK_S426</strain>
    </source>
</reference>
<dbReference type="EMBL" id="CAADFP010000356">
    <property type="protein sequence ID" value="VFK35293.1"/>
    <property type="molecule type" value="Genomic_DNA"/>
</dbReference>
<evidence type="ECO:0000313" key="2">
    <source>
        <dbReference type="EMBL" id="VFK21938.1"/>
    </source>
</evidence>
<proteinExistence type="predicted"/>
<gene>
    <name evidence="2" type="ORF">BECKLPF1236A_GA0070988_103253</name>
    <name evidence="3" type="ORF">BECKLPF1236C_GA0070990_103562</name>
</gene>
<dbReference type="EMBL" id="CAADFM010000325">
    <property type="protein sequence ID" value="VFK21938.1"/>
    <property type="molecule type" value="Genomic_DNA"/>
</dbReference>
<evidence type="ECO:0000313" key="3">
    <source>
        <dbReference type="EMBL" id="VFK35293.1"/>
    </source>
</evidence>
<evidence type="ECO:0000256" key="1">
    <source>
        <dbReference type="SAM" id="MobiDB-lite"/>
    </source>
</evidence>